<reference evidence="1 2" key="1">
    <citation type="submission" date="2023-09" db="EMBL/GenBank/DDBJ databases">
        <title>Whole genome shotgun sequencing (WGS) of Bosea sp. ZW T0_25, isolated from stored onions (Allium cepa).</title>
        <authorList>
            <person name="Stoll D.A."/>
            <person name="Huch M."/>
        </authorList>
    </citation>
    <scope>NUCLEOTIDE SEQUENCE [LARGE SCALE GENOMIC DNA]</scope>
    <source>
        <strain evidence="1 2">ZW T0_25</strain>
    </source>
</reference>
<organism evidence="1 2">
    <name type="scientific">Bosea rubneri</name>
    <dbReference type="NCBI Taxonomy" id="3075434"/>
    <lineage>
        <taxon>Bacteria</taxon>
        <taxon>Pseudomonadati</taxon>
        <taxon>Pseudomonadota</taxon>
        <taxon>Alphaproteobacteria</taxon>
        <taxon>Hyphomicrobiales</taxon>
        <taxon>Boseaceae</taxon>
        <taxon>Bosea</taxon>
    </lineage>
</organism>
<accession>A0ABU3S815</accession>
<dbReference type="EMBL" id="JAWDID010000018">
    <property type="protein sequence ID" value="MDU0340930.1"/>
    <property type="molecule type" value="Genomic_DNA"/>
</dbReference>
<gene>
    <name evidence="1" type="ORF">RKE40_13600</name>
</gene>
<evidence type="ECO:0000313" key="1">
    <source>
        <dbReference type="EMBL" id="MDU0340930.1"/>
    </source>
</evidence>
<name>A0ABU3S815_9HYPH</name>
<sequence length="169" mass="18431">MINDKSSPEEIAAYKAELARDLPPAAAELDASSRKKILERAEAEGWSKSQADWLDKLAKQPLFQAVADGVPGTEALEQAYAFARRRLAAGYFDNALDEGKNRYTAFLTVIDLEKQVAERRGDAAPDYPDPILLEACRAVEAAAEQGLSTEDQIATGYGVIRELSERGLS</sequence>
<protein>
    <submittedName>
        <fullName evidence="1">Uncharacterized protein</fullName>
    </submittedName>
</protein>
<keyword evidence="2" id="KW-1185">Reference proteome</keyword>
<dbReference type="RefSeq" id="WP_316018772.1">
    <property type="nucleotide sequence ID" value="NZ_JAWDID010000018.1"/>
</dbReference>
<evidence type="ECO:0000313" key="2">
    <source>
        <dbReference type="Proteomes" id="UP001254257"/>
    </source>
</evidence>
<proteinExistence type="predicted"/>
<comment type="caution">
    <text evidence="1">The sequence shown here is derived from an EMBL/GenBank/DDBJ whole genome shotgun (WGS) entry which is preliminary data.</text>
</comment>
<dbReference type="Proteomes" id="UP001254257">
    <property type="component" value="Unassembled WGS sequence"/>
</dbReference>